<dbReference type="STRING" id="515622.bpr_I2093"/>
<dbReference type="KEGG" id="bpb:bpr_I2093"/>
<sequence length="792" mass="90697">MGNMSMWNWLGIEPTSNISEIKKAYSEAAKKYHPAEHPEEFRQLRDSYKKAMEYAKRCNEGTTTSPYIEEHLARQAEYHDQKEEFEQREIKRNQEPGRSSDTNDKLRFDNISNAQNPLKKAEKESLSFDQIPNATNPLKMDEQKEQEEFDFEQIGKTVEEPEKPGLDFSKIDGIDRLSARQSRMLYFAGEMLLAASTKPEKYGCREIAEAIFYNWDKEPYAGEITPSFIELFIDMLGSVSGFDKQAIEVIENTLFGNKSGSEYDELRARFKASLIENPNVKRYKDKAERDDITNFLIKYTETATHSISFQYVIPEGKIKPLLKGTVYPVRNILLFVGMRHEYYFIEDLTMRVNEKTDELTITDAVNKVILKAPATHKDYQFLYSHLVEYGCKVISEESINIKTFISPLNSAGKLFEYFTSRFKMFAISLVTAFLILSIFSIVINADFENIILNAIRVFVIFVSLLTVWIPVALCVISGLSSAVYLISMIFFVPVIGEMLRDIKNGDAVYERGAGVFIFKRYIVSVAGSHYQVLPIEKIMSFNLTKPESPDRQATITCNTTIGISKSFFAGLYTPAMAVYMLLEERLHAIKEQLLSPSLERKYERLKARKIRPFLSPFLLDRNMRDTYQMAAAVIPIAIAATTFAVLDYANAGSRSYQGMLFYREAAAAVLFCLVGLISLIPIWSFRRYSSELLINIGIQCKHMPSYYNKVYGIYVLKDYFVSIDKWMLTIIPYNDIVAIGKEVIGGKSVIRIQTTDKKEYVWGNNKNVQARINAQNINEILGHYVELTKKTA</sequence>
<feature type="domain" description="J" evidence="4">
    <location>
        <begin position="5"/>
        <end position="56"/>
    </location>
</feature>
<dbReference type="PRINTS" id="PR00625">
    <property type="entry name" value="JDOMAIN"/>
</dbReference>
<dbReference type="GO" id="GO:0006260">
    <property type="term" value="P:DNA replication"/>
    <property type="evidence" value="ECO:0007669"/>
    <property type="project" value="UniProtKB-KW"/>
</dbReference>
<reference evidence="5 6" key="1">
    <citation type="journal article" date="2010" name="PLoS ONE">
        <title>The glycobiome of the rumen bacterium Butyrivibrio proteoclasticus B316(T) highlights adaptation to a polysaccharide-rich environment.</title>
        <authorList>
            <person name="Kelly W.J."/>
            <person name="Leahy S.C."/>
            <person name="Altermann E."/>
            <person name="Yeoman C.J."/>
            <person name="Dunne J.C."/>
            <person name="Kong Z."/>
            <person name="Pacheco D.M."/>
            <person name="Li D."/>
            <person name="Noel S.J."/>
            <person name="Moon C.D."/>
            <person name="Cookson A.L."/>
            <person name="Attwood G.T."/>
        </authorList>
    </citation>
    <scope>NUCLEOTIDE SEQUENCE [LARGE SCALE GENOMIC DNA]</scope>
    <source>
        <strain evidence="6">ATCC 51982 / DSM 14932 / B316</strain>
    </source>
</reference>
<dbReference type="Proteomes" id="UP000001299">
    <property type="component" value="Chromosome 1"/>
</dbReference>
<feature type="transmembrane region" description="Helical" evidence="3">
    <location>
        <begin position="450"/>
        <end position="469"/>
    </location>
</feature>
<dbReference type="SUPFAM" id="SSF46565">
    <property type="entry name" value="Chaperone J-domain"/>
    <property type="match status" value="1"/>
</dbReference>
<feature type="transmembrane region" description="Helical" evidence="3">
    <location>
        <begin position="627"/>
        <end position="646"/>
    </location>
</feature>
<keyword evidence="3" id="KW-1133">Transmembrane helix</keyword>
<dbReference type="Pfam" id="PF00226">
    <property type="entry name" value="DnaJ"/>
    <property type="match status" value="1"/>
</dbReference>
<evidence type="ECO:0000256" key="1">
    <source>
        <dbReference type="ARBA" id="ARBA00022705"/>
    </source>
</evidence>
<feature type="transmembrane region" description="Helical" evidence="3">
    <location>
        <begin position="666"/>
        <end position="685"/>
    </location>
</feature>
<feature type="region of interest" description="Disordered" evidence="2">
    <location>
        <begin position="77"/>
        <end position="126"/>
    </location>
</feature>
<evidence type="ECO:0000259" key="4">
    <source>
        <dbReference type="PROSITE" id="PS50076"/>
    </source>
</evidence>
<dbReference type="HOGENOM" id="CLU_354404_0_0_9"/>
<accession>E0RVH7</accession>
<dbReference type="InterPro" id="IPR001623">
    <property type="entry name" value="DnaJ_domain"/>
</dbReference>
<feature type="transmembrane region" description="Helical" evidence="3">
    <location>
        <begin position="424"/>
        <end position="443"/>
    </location>
</feature>
<keyword evidence="3" id="KW-0812">Transmembrane</keyword>
<keyword evidence="3" id="KW-0472">Membrane</keyword>
<dbReference type="CDD" id="cd06257">
    <property type="entry name" value="DnaJ"/>
    <property type="match status" value="1"/>
</dbReference>
<organism evidence="5 6">
    <name type="scientific">Butyrivibrio proteoclasticus (strain ATCC 51982 / DSM 14932 / B316)</name>
    <name type="common">Clostridium proteoclasticum</name>
    <dbReference type="NCBI Taxonomy" id="515622"/>
    <lineage>
        <taxon>Bacteria</taxon>
        <taxon>Bacillati</taxon>
        <taxon>Bacillota</taxon>
        <taxon>Clostridia</taxon>
        <taxon>Lachnospirales</taxon>
        <taxon>Lachnospiraceae</taxon>
        <taxon>Butyrivibrio</taxon>
    </lineage>
</organism>
<dbReference type="InterPro" id="IPR036869">
    <property type="entry name" value="J_dom_sf"/>
</dbReference>
<dbReference type="PROSITE" id="PS50076">
    <property type="entry name" value="DNAJ_2"/>
    <property type="match status" value="1"/>
</dbReference>
<gene>
    <name evidence="5" type="ordered locus">bpr_I2093</name>
</gene>
<name>E0RVH7_BUTPB</name>
<dbReference type="Gene3D" id="1.10.287.110">
    <property type="entry name" value="DnaJ domain"/>
    <property type="match status" value="1"/>
</dbReference>
<protein>
    <submittedName>
        <fullName evidence="5">DnaJ-like protein</fullName>
    </submittedName>
</protein>
<feature type="compositionally biased region" description="Basic and acidic residues" evidence="2">
    <location>
        <begin position="77"/>
        <end position="95"/>
    </location>
</feature>
<keyword evidence="1" id="KW-0235">DNA replication</keyword>
<proteinExistence type="predicted"/>
<feature type="transmembrane region" description="Helical" evidence="3">
    <location>
        <begin position="475"/>
        <end position="495"/>
    </location>
</feature>
<evidence type="ECO:0000313" key="5">
    <source>
        <dbReference type="EMBL" id="ADL34826.1"/>
    </source>
</evidence>
<keyword evidence="6" id="KW-1185">Reference proteome</keyword>
<dbReference type="EMBL" id="CP001810">
    <property type="protein sequence ID" value="ADL34826.1"/>
    <property type="molecule type" value="Genomic_DNA"/>
</dbReference>
<dbReference type="eggNOG" id="COG0484">
    <property type="taxonomic scope" value="Bacteria"/>
</dbReference>
<evidence type="ECO:0000256" key="2">
    <source>
        <dbReference type="SAM" id="MobiDB-lite"/>
    </source>
</evidence>
<evidence type="ECO:0000313" key="6">
    <source>
        <dbReference type="Proteomes" id="UP000001299"/>
    </source>
</evidence>
<dbReference type="AlphaFoldDB" id="E0RVH7"/>
<evidence type="ECO:0000256" key="3">
    <source>
        <dbReference type="SAM" id="Phobius"/>
    </source>
</evidence>